<dbReference type="Proteomes" id="UP000694720">
    <property type="component" value="Unplaced"/>
</dbReference>
<keyword evidence="1" id="KW-0472">Membrane</keyword>
<name>A0A8D0ZMG1_PIG</name>
<feature type="transmembrane region" description="Helical" evidence="1">
    <location>
        <begin position="63"/>
        <end position="87"/>
    </location>
</feature>
<dbReference type="Ensembl" id="ENSSSCT00040028885.1">
    <property type="protein sequence ID" value="ENSSSCP00040012117.1"/>
    <property type="gene ID" value="ENSSSCG00040021509.1"/>
</dbReference>
<proteinExistence type="predicted"/>
<evidence type="ECO:0000313" key="2">
    <source>
        <dbReference type="Ensembl" id="ENSSSCP00035020544.1"/>
    </source>
</evidence>
<accession>A0A8D0ZMG1</accession>
<keyword evidence="1" id="KW-0812">Transmembrane</keyword>
<dbReference type="Ensembl" id="ENSSSCT00035051258.1">
    <property type="protein sequence ID" value="ENSSSCP00035020544.1"/>
    <property type="gene ID" value="ENSSSCG00035038618.1"/>
</dbReference>
<reference evidence="2" key="1">
    <citation type="submission" date="2025-05" db="UniProtKB">
        <authorList>
            <consortium name="Ensembl"/>
        </authorList>
    </citation>
    <scope>IDENTIFICATION</scope>
</reference>
<keyword evidence="1" id="KW-1133">Transmembrane helix</keyword>
<evidence type="ECO:0000256" key="1">
    <source>
        <dbReference type="SAM" id="Phobius"/>
    </source>
</evidence>
<dbReference type="Proteomes" id="UP000694722">
    <property type="component" value="Unplaced"/>
</dbReference>
<dbReference type="AlphaFoldDB" id="A0A8D0ZMG1"/>
<sequence length="103" mass="11970">MKVLSRCMPRRGISGSHGSSIFSFLRNLHTVFHSGYTSLHPHQQYRRVPFSPHPFQPLLFIDLLMMAILTGTRWYLIVVFICISLIISDVEHFSCACWPFNLF</sequence>
<protein>
    <submittedName>
        <fullName evidence="2">Uncharacterized protein</fullName>
    </submittedName>
</protein>
<organism evidence="2 3">
    <name type="scientific">Sus scrofa</name>
    <name type="common">Pig</name>
    <dbReference type="NCBI Taxonomy" id="9823"/>
    <lineage>
        <taxon>Eukaryota</taxon>
        <taxon>Metazoa</taxon>
        <taxon>Chordata</taxon>
        <taxon>Craniata</taxon>
        <taxon>Vertebrata</taxon>
        <taxon>Euteleostomi</taxon>
        <taxon>Mammalia</taxon>
        <taxon>Eutheria</taxon>
        <taxon>Laurasiatheria</taxon>
        <taxon>Artiodactyla</taxon>
        <taxon>Suina</taxon>
        <taxon>Suidae</taxon>
        <taxon>Sus</taxon>
    </lineage>
</organism>
<evidence type="ECO:0000313" key="3">
    <source>
        <dbReference type="Proteomes" id="UP000694720"/>
    </source>
</evidence>